<organism evidence="1 2">
    <name type="scientific">Rotaria sordida</name>
    <dbReference type="NCBI Taxonomy" id="392033"/>
    <lineage>
        <taxon>Eukaryota</taxon>
        <taxon>Metazoa</taxon>
        <taxon>Spiralia</taxon>
        <taxon>Gnathifera</taxon>
        <taxon>Rotifera</taxon>
        <taxon>Eurotatoria</taxon>
        <taxon>Bdelloidea</taxon>
        <taxon>Philodinida</taxon>
        <taxon>Philodinidae</taxon>
        <taxon>Rotaria</taxon>
    </lineage>
</organism>
<dbReference type="Proteomes" id="UP000663836">
    <property type="component" value="Unassembled WGS sequence"/>
</dbReference>
<evidence type="ECO:0000313" key="2">
    <source>
        <dbReference type="Proteomes" id="UP000663836"/>
    </source>
</evidence>
<evidence type="ECO:0000313" key="1">
    <source>
        <dbReference type="EMBL" id="CAF3774045.1"/>
    </source>
</evidence>
<dbReference type="PANTHER" id="PTHR31630:SF10">
    <property type="entry name" value="PHYTANOYL-COA DIOXYGENASE"/>
    <property type="match status" value="1"/>
</dbReference>
<dbReference type="Pfam" id="PF05721">
    <property type="entry name" value="PhyH"/>
    <property type="match status" value="1"/>
</dbReference>
<sequence length="247" mass="28873">MLKDTSNGQIRRDQPETWSNPWSNSWVFGVINGYGIGQSDFLWNIRSNRQVKKVYAHIWNTQNLLVSFDGCCIFRDWRNNPEWKTRSAWYHVDQNPKNKPDRCCIQGFVTLTDQNEKTGGLIVFPRSHLRFHELVEVTKYPKDFVKIPHDHSILTRGKLVHCQAGDLVLWDSRMVHCNSPATEIEKRAKDEPIDLLRIVAYVSMSPTSFVYDQSLEEFREKRKQMVENNCTLTHWSTELVVAGTIFN</sequence>
<dbReference type="Gene3D" id="2.60.120.620">
    <property type="entry name" value="q2cbj1_9rhob like domain"/>
    <property type="match status" value="1"/>
</dbReference>
<dbReference type="EMBL" id="CAJOBD010001214">
    <property type="protein sequence ID" value="CAF3774045.1"/>
    <property type="molecule type" value="Genomic_DNA"/>
</dbReference>
<comment type="caution">
    <text evidence="1">The sequence shown here is derived from an EMBL/GenBank/DDBJ whole genome shotgun (WGS) entry which is preliminary data.</text>
</comment>
<proteinExistence type="predicted"/>
<dbReference type="AlphaFoldDB" id="A0A818ZXZ5"/>
<name>A0A818ZXZ5_9BILA</name>
<evidence type="ECO:0008006" key="3">
    <source>
        <dbReference type="Google" id="ProtNLM"/>
    </source>
</evidence>
<protein>
    <recommendedName>
        <fullName evidence="3">Phytanoyl-CoA dioxygenase</fullName>
    </recommendedName>
</protein>
<gene>
    <name evidence="1" type="ORF">JBS370_LOCUS13852</name>
</gene>
<dbReference type="InterPro" id="IPR008775">
    <property type="entry name" value="Phytyl_CoA_dOase-like"/>
</dbReference>
<dbReference type="SUPFAM" id="SSF51197">
    <property type="entry name" value="Clavaminate synthase-like"/>
    <property type="match status" value="1"/>
</dbReference>
<reference evidence="1" key="1">
    <citation type="submission" date="2021-02" db="EMBL/GenBank/DDBJ databases">
        <authorList>
            <person name="Nowell W R."/>
        </authorList>
    </citation>
    <scope>NUCLEOTIDE SEQUENCE</scope>
</reference>
<dbReference type="PANTHER" id="PTHR31630">
    <property type="entry name" value="PHYTANOYL-COA DIOXYGENASE-RELATED-RELATED"/>
    <property type="match status" value="1"/>
</dbReference>
<accession>A0A818ZXZ5</accession>